<organism evidence="2 3">
    <name type="scientific">Maioricimonas rarisocia</name>
    <dbReference type="NCBI Taxonomy" id="2528026"/>
    <lineage>
        <taxon>Bacteria</taxon>
        <taxon>Pseudomonadati</taxon>
        <taxon>Planctomycetota</taxon>
        <taxon>Planctomycetia</taxon>
        <taxon>Planctomycetales</taxon>
        <taxon>Planctomycetaceae</taxon>
        <taxon>Maioricimonas</taxon>
    </lineage>
</organism>
<reference evidence="2 3" key="1">
    <citation type="submission" date="2019-02" db="EMBL/GenBank/DDBJ databases">
        <title>Deep-cultivation of Planctomycetes and their phenomic and genomic characterization uncovers novel biology.</title>
        <authorList>
            <person name="Wiegand S."/>
            <person name="Jogler M."/>
            <person name="Boedeker C."/>
            <person name="Pinto D."/>
            <person name="Vollmers J."/>
            <person name="Rivas-Marin E."/>
            <person name="Kohn T."/>
            <person name="Peeters S.H."/>
            <person name="Heuer A."/>
            <person name="Rast P."/>
            <person name="Oberbeckmann S."/>
            <person name="Bunk B."/>
            <person name="Jeske O."/>
            <person name="Meyerdierks A."/>
            <person name="Storesund J.E."/>
            <person name="Kallscheuer N."/>
            <person name="Luecker S."/>
            <person name="Lage O.M."/>
            <person name="Pohl T."/>
            <person name="Merkel B.J."/>
            <person name="Hornburger P."/>
            <person name="Mueller R.-W."/>
            <person name="Bruemmer F."/>
            <person name="Labrenz M."/>
            <person name="Spormann A.M."/>
            <person name="Op den Camp H."/>
            <person name="Overmann J."/>
            <person name="Amann R."/>
            <person name="Jetten M.S.M."/>
            <person name="Mascher T."/>
            <person name="Medema M.H."/>
            <person name="Devos D.P."/>
            <person name="Kaster A.-K."/>
            <person name="Ovreas L."/>
            <person name="Rohde M."/>
            <person name="Galperin M.Y."/>
            <person name="Jogler C."/>
        </authorList>
    </citation>
    <scope>NUCLEOTIDE SEQUENCE [LARGE SCALE GENOMIC DNA]</scope>
    <source>
        <strain evidence="2 3">Mal4</strain>
    </source>
</reference>
<protein>
    <recommendedName>
        <fullName evidence="1">Double-GTPase 1 domain-containing protein</fullName>
    </recommendedName>
</protein>
<dbReference type="EMBL" id="CP036275">
    <property type="protein sequence ID" value="QDU40441.1"/>
    <property type="molecule type" value="Genomic_DNA"/>
</dbReference>
<dbReference type="InterPro" id="IPR027417">
    <property type="entry name" value="P-loop_NTPase"/>
</dbReference>
<dbReference type="Pfam" id="PF19975">
    <property type="entry name" value="DO-GTPase1"/>
    <property type="match status" value="1"/>
</dbReference>
<feature type="domain" description="Double-GTPase 1" evidence="1">
    <location>
        <begin position="56"/>
        <end position="178"/>
    </location>
</feature>
<accession>A0A517ZDA5</accession>
<keyword evidence="3" id="KW-1185">Reference proteome</keyword>
<proteinExistence type="predicted"/>
<evidence type="ECO:0000313" key="2">
    <source>
        <dbReference type="EMBL" id="QDU40441.1"/>
    </source>
</evidence>
<evidence type="ECO:0000259" key="1">
    <source>
        <dbReference type="Pfam" id="PF19975"/>
    </source>
</evidence>
<sequence>MTQITTETPKKTESIRCVCCQQETPDRGGFCMNCEGPLDVTRAVHDRGTPARFVSVLGSSGAGKTVYLGVLLDMLSKGSQSLRGLPNGAFSVAVQQQTIHSLQSRQFPEKTPTESDSWRWVHCEVSHEKRPKRLVDIVTPDFAGEAIALETEHENTFPIIRSIVSQSEGMLLLFDSHRARDFSRDEDFFAMKLVSYIARVRGKRWGRRVKKVRSPVAVVYTKADSCPEAMGDPREFAAATMPGLVQACKRHFSRHEFFATGVVGSCVTAVDPYQCTMNIPLHVEPRGVIEPLEWIVQQM</sequence>
<dbReference type="KEGG" id="mri:Mal4_47980"/>
<dbReference type="SUPFAM" id="SSF52540">
    <property type="entry name" value="P-loop containing nucleoside triphosphate hydrolases"/>
    <property type="match status" value="1"/>
</dbReference>
<name>A0A517ZDA5_9PLAN</name>
<dbReference type="RefSeq" id="WP_145371733.1">
    <property type="nucleotide sequence ID" value="NZ_CP036275.1"/>
</dbReference>
<dbReference type="OrthoDB" id="248719at2"/>
<gene>
    <name evidence="2" type="ORF">Mal4_47980</name>
</gene>
<evidence type="ECO:0000313" key="3">
    <source>
        <dbReference type="Proteomes" id="UP000320496"/>
    </source>
</evidence>
<dbReference type="Proteomes" id="UP000320496">
    <property type="component" value="Chromosome"/>
</dbReference>
<dbReference type="AlphaFoldDB" id="A0A517ZDA5"/>
<dbReference type="InterPro" id="IPR045530">
    <property type="entry name" value="DO-GTPase1"/>
</dbReference>